<name>A0A1M6HV99_9BACT</name>
<accession>A0A1M6HV99</accession>
<dbReference type="Proteomes" id="UP000184050">
    <property type="component" value="Unassembled WGS sequence"/>
</dbReference>
<dbReference type="EMBL" id="FQZE01000014">
    <property type="protein sequence ID" value="SHJ26058.1"/>
    <property type="molecule type" value="Genomic_DNA"/>
</dbReference>
<protein>
    <submittedName>
        <fullName evidence="1">Uncharacterized protein</fullName>
    </submittedName>
</protein>
<organism evidence="1 2">
    <name type="scientific">Tangfeifania diversioriginum</name>
    <dbReference type="NCBI Taxonomy" id="1168035"/>
    <lineage>
        <taxon>Bacteria</taxon>
        <taxon>Pseudomonadati</taxon>
        <taxon>Bacteroidota</taxon>
        <taxon>Bacteroidia</taxon>
        <taxon>Marinilabiliales</taxon>
        <taxon>Prolixibacteraceae</taxon>
        <taxon>Tangfeifania</taxon>
    </lineage>
</organism>
<keyword evidence="2" id="KW-1185">Reference proteome</keyword>
<sequence>MNTQKIMADFQYFIELLNKLITKSIFLRTKKGRLNIKTQRFFETAPEINYIK</sequence>
<dbReference type="AlphaFoldDB" id="A0A1M6HV99"/>
<gene>
    <name evidence="1" type="ORF">SAMN05444280_114102</name>
</gene>
<evidence type="ECO:0000313" key="2">
    <source>
        <dbReference type="Proteomes" id="UP000184050"/>
    </source>
</evidence>
<evidence type="ECO:0000313" key="1">
    <source>
        <dbReference type="EMBL" id="SHJ26058.1"/>
    </source>
</evidence>
<reference evidence="1 2" key="1">
    <citation type="submission" date="2016-11" db="EMBL/GenBank/DDBJ databases">
        <authorList>
            <person name="Jaros S."/>
            <person name="Januszkiewicz K."/>
            <person name="Wedrychowicz H."/>
        </authorList>
    </citation>
    <scope>NUCLEOTIDE SEQUENCE [LARGE SCALE GENOMIC DNA]</scope>
    <source>
        <strain evidence="1 2">DSM 27063</strain>
    </source>
</reference>
<proteinExistence type="predicted"/>